<dbReference type="PANTHER" id="PTHR40943:SF1">
    <property type="entry name" value="CYTOPLASMIC PROTEIN"/>
    <property type="match status" value="1"/>
</dbReference>
<feature type="domain" description="(S)-ureidoglycine aminohydrolase cupin" evidence="1">
    <location>
        <begin position="47"/>
        <end position="114"/>
    </location>
</feature>
<comment type="caution">
    <text evidence="2">The sequence shown here is derived from an EMBL/GenBank/DDBJ whole genome shotgun (WGS) entry which is preliminary data.</text>
</comment>
<evidence type="ECO:0000313" key="2">
    <source>
        <dbReference type="EMBL" id="NEA29158.1"/>
    </source>
</evidence>
<protein>
    <submittedName>
        <fullName evidence="2">Cupin domain-containing protein</fullName>
    </submittedName>
</protein>
<dbReference type="Gene3D" id="2.60.120.10">
    <property type="entry name" value="Jelly Rolls"/>
    <property type="match status" value="1"/>
</dbReference>
<dbReference type="Pfam" id="PF05899">
    <property type="entry name" value="Cupin_3"/>
    <property type="match status" value="1"/>
</dbReference>
<dbReference type="Proteomes" id="UP000475532">
    <property type="component" value="Unassembled WGS sequence"/>
</dbReference>
<dbReference type="InterPro" id="IPR011051">
    <property type="entry name" value="RmlC_Cupin_sf"/>
</dbReference>
<evidence type="ECO:0000259" key="1">
    <source>
        <dbReference type="Pfam" id="PF05899"/>
    </source>
</evidence>
<sequence length="119" mass="13196">MNITDIVRLSPRTGRPNVPPLDGYEVLSPEWKETEYLAYGGPAREYTGGYWTGEPGTVRIDPWPYDEICVIISGRVAVADLDGGREEFGPGEAFYIPQGFAGDWITVEPTNKIFVAVTR</sequence>
<proteinExistence type="predicted"/>
<dbReference type="EMBL" id="JAAGLI010001133">
    <property type="protein sequence ID" value="NEA29158.1"/>
    <property type="molecule type" value="Genomic_DNA"/>
</dbReference>
<organism evidence="2 3">
    <name type="scientific">Actinomadura bangladeshensis</name>
    <dbReference type="NCBI Taxonomy" id="453573"/>
    <lineage>
        <taxon>Bacteria</taxon>
        <taxon>Bacillati</taxon>
        <taxon>Actinomycetota</taxon>
        <taxon>Actinomycetes</taxon>
        <taxon>Streptosporangiales</taxon>
        <taxon>Thermomonosporaceae</taxon>
        <taxon>Actinomadura</taxon>
    </lineage>
</organism>
<dbReference type="InterPro" id="IPR014710">
    <property type="entry name" value="RmlC-like_jellyroll"/>
</dbReference>
<dbReference type="AlphaFoldDB" id="A0A6L9QVM2"/>
<reference evidence="2 3" key="1">
    <citation type="submission" date="2020-01" db="EMBL/GenBank/DDBJ databases">
        <title>Insect and environment-associated Actinomycetes.</title>
        <authorList>
            <person name="Currrie C."/>
            <person name="Chevrette M."/>
            <person name="Carlson C."/>
            <person name="Stubbendieck R."/>
            <person name="Wendt-Pienkowski E."/>
        </authorList>
    </citation>
    <scope>NUCLEOTIDE SEQUENCE [LARGE SCALE GENOMIC DNA]</scope>
    <source>
        <strain evidence="2 3">SID10258</strain>
    </source>
</reference>
<gene>
    <name evidence="2" type="ORF">G3I70_42650</name>
</gene>
<dbReference type="InterPro" id="IPR008579">
    <property type="entry name" value="UGlyAH_Cupin_dom"/>
</dbReference>
<evidence type="ECO:0000313" key="3">
    <source>
        <dbReference type="Proteomes" id="UP000475532"/>
    </source>
</evidence>
<dbReference type="RefSeq" id="WP_163063884.1">
    <property type="nucleotide sequence ID" value="NZ_JAAGLI010001133.1"/>
</dbReference>
<dbReference type="PANTHER" id="PTHR40943">
    <property type="entry name" value="CYTOPLASMIC PROTEIN-RELATED"/>
    <property type="match status" value="1"/>
</dbReference>
<accession>A0A6L9QVM2</accession>
<name>A0A6L9QVM2_9ACTN</name>
<dbReference type="SUPFAM" id="SSF51182">
    <property type="entry name" value="RmlC-like cupins"/>
    <property type="match status" value="1"/>
</dbReference>